<feature type="transmembrane region" description="Helical" evidence="1">
    <location>
        <begin position="31"/>
        <end position="53"/>
    </location>
</feature>
<dbReference type="STRING" id="927083.DB32_007869"/>
<evidence type="ECO:0000313" key="3">
    <source>
        <dbReference type="Proteomes" id="UP000034883"/>
    </source>
</evidence>
<dbReference type="RefSeq" id="WP_053237665.1">
    <property type="nucleotide sequence ID" value="NZ_CP011125.1"/>
</dbReference>
<keyword evidence="3" id="KW-1185">Reference proteome</keyword>
<evidence type="ECO:0000256" key="1">
    <source>
        <dbReference type="SAM" id="Phobius"/>
    </source>
</evidence>
<evidence type="ECO:0000313" key="2">
    <source>
        <dbReference type="EMBL" id="AKF10720.1"/>
    </source>
</evidence>
<dbReference type="KEGG" id="samy:DB32_007869"/>
<keyword evidence="1" id="KW-1133">Transmembrane helix</keyword>
<name>A0A0F6YLX9_9BACT</name>
<dbReference type="EMBL" id="CP011125">
    <property type="protein sequence ID" value="AKF10720.1"/>
    <property type="molecule type" value="Genomic_DNA"/>
</dbReference>
<reference evidence="2 3" key="1">
    <citation type="submission" date="2015-03" db="EMBL/GenBank/DDBJ databases">
        <title>Genome assembly of Sandaracinus amylolyticus DSM 53668.</title>
        <authorList>
            <person name="Sharma G."/>
            <person name="Subramanian S."/>
        </authorList>
    </citation>
    <scope>NUCLEOTIDE SEQUENCE [LARGE SCALE GENOMIC DNA]</scope>
    <source>
        <strain evidence="2 3">DSM 53668</strain>
    </source>
</reference>
<keyword evidence="1" id="KW-0812">Transmembrane</keyword>
<gene>
    <name evidence="2" type="ORF">DB32_007869</name>
</gene>
<proteinExistence type="predicted"/>
<dbReference type="Proteomes" id="UP000034883">
    <property type="component" value="Chromosome"/>
</dbReference>
<organism evidence="2 3">
    <name type="scientific">Sandaracinus amylolyticus</name>
    <dbReference type="NCBI Taxonomy" id="927083"/>
    <lineage>
        <taxon>Bacteria</taxon>
        <taxon>Pseudomonadati</taxon>
        <taxon>Myxococcota</taxon>
        <taxon>Polyangia</taxon>
        <taxon>Polyangiales</taxon>
        <taxon>Sandaracinaceae</taxon>
        <taxon>Sandaracinus</taxon>
    </lineage>
</organism>
<protein>
    <submittedName>
        <fullName evidence="2">Uncharacterized protein</fullName>
    </submittedName>
</protein>
<dbReference type="AlphaFoldDB" id="A0A0F6YLX9"/>
<accession>A0A0F6YLX9</accession>
<sequence>MHAFAREDAKMAEVYSRHPLEPNTKSDARKLVAIVLFALLVPPLVATLILLIAEVGDRNRIVVPDDRAIESAK</sequence>
<keyword evidence="1" id="KW-0472">Membrane</keyword>